<dbReference type="Proteomes" id="UP001519345">
    <property type="component" value="Unassembled WGS sequence"/>
</dbReference>
<accession>A0ABS4IDP6</accession>
<evidence type="ECO:0000313" key="3">
    <source>
        <dbReference type="Proteomes" id="UP001519345"/>
    </source>
</evidence>
<name>A0ABS4IDP6_9BACI</name>
<dbReference type="SUPFAM" id="SSF50891">
    <property type="entry name" value="Cyclophilin-like"/>
    <property type="match status" value="1"/>
</dbReference>
<comment type="caution">
    <text evidence="2">The sequence shown here is derived from an EMBL/GenBank/DDBJ whole genome shotgun (WGS) entry which is preliminary data.</text>
</comment>
<evidence type="ECO:0000259" key="1">
    <source>
        <dbReference type="Pfam" id="PF18050"/>
    </source>
</evidence>
<proteinExistence type="predicted"/>
<dbReference type="InterPro" id="IPR041183">
    <property type="entry name" value="Cyclophilin-like"/>
</dbReference>
<feature type="domain" description="Cyclophilin-like" evidence="1">
    <location>
        <begin position="8"/>
        <end position="114"/>
    </location>
</feature>
<dbReference type="RefSeq" id="WP_209461790.1">
    <property type="nucleotide sequence ID" value="NZ_CP110224.1"/>
</dbReference>
<dbReference type="InterPro" id="IPR029000">
    <property type="entry name" value="Cyclophilin-like_dom_sf"/>
</dbReference>
<reference evidence="2 3" key="1">
    <citation type="submission" date="2021-03" db="EMBL/GenBank/DDBJ databases">
        <title>Genomic Encyclopedia of Type Strains, Phase IV (KMG-IV): sequencing the most valuable type-strain genomes for metagenomic binning, comparative biology and taxonomic classification.</title>
        <authorList>
            <person name="Goeker M."/>
        </authorList>
    </citation>
    <scope>NUCLEOTIDE SEQUENCE [LARGE SCALE GENOMIC DNA]</scope>
    <source>
        <strain evidence="2 3">DSM 25609</strain>
    </source>
</reference>
<protein>
    <recommendedName>
        <fullName evidence="1">Cyclophilin-like domain-containing protein</fullName>
    </recommendedName>
</protein>
<dbReference type="Pfam" id="PF18050">
    <property type="entry name" value="Cyclophil_like2"/>
    <property type="match status" value="1"/>
</dbReference>
<dbReference type="Gene3D" id="2.40.100.20">
    <property type="match status" value="1"/>
</dbReference>
<keyword evidence="3" id="KW-1185">Reference proteome</keyword>
<dbReference type="EMBL" id="JAGGKX010000002">
    <property type="protein sequence ID" value="MBP1968576.1"/>
    <property type="molecule type" value="Genomic_DNA"/>
</dbReference>
<sequence>MENQHIIITFDNKQLRATLDDNATTRDFIKQLPMTITMHDLHKREKYVEISGLADETNISHFSKGDISYWTPGEAFVIYYKGDHEPLHGLVKLGEILDGVELLENYPDDVEVTIDIE</sequence>
<organism evidence="2 3">
    <name type="scientific">Virgibacillus natechei</name>
    <dbReference type="NCBI Taxonomy" id="1216297"/>
    <lineage>
        <taxon>Bacteria</taxon>
        <taxon>Bacillati</taxon>
        <taxon>Bacillota</taxon>
        <taxon>Bacilli</taxon>
        <taxon>Bacillales</taxon>
        <taxon>Bacillaceae</taxon>
        <taxon>Virgibacillus</taxon>
    </lineage>
</organism>
<evidence type="ECO:0000313" key="2">
    <source>
        <dbReference type="EMBL" id="MBP1968576.1"/>
    </source>
</evidence>
<gene>
    <name evidence="2" type="ORF">J2Z83_000668</name>
</gene>